<reference evidence="8 9" key="1">
    <citation type="submission" date="2019-03" db="EMBL/GenBank/DDBJ databases">
        <title>Deep-cultivation of Planctomycetes and their phenomic and genomic characterization uncovers novel biology.</title>
        <authorList>
            <person name="Wiegand S."/>
            <person name="Jogler M."/>
            <person name="Boedeker C."/>
            <person name="Pinto D."/>
            <person name="Vollmers J."/>
            <person name="Rivas-Marin E."/>
            <person name="Kohn T."/>
            <person name="Peeters S.H."/>
            <person name="Heuer A."/>
            <person name="Rast P."/>
            <person name="Oberbeckmann S."/>
            <person name="Bunk B."/>
            <person name="Jeske O."/>
            <person name="Meyerdierks A."/>
            <person name="Storesund J.E."/>
            <person name="Kallscheuer N."/>
            <person name="Luecker S."/>
            <person name="Lage O.M."/>
            <person name="Pohl T."/>
            <person name="Merkel B.J."/>
            <person name="Hornburger P."/>
            <person name="Mueller R.-W."/>
            <person name="Bruemmer F."/>
            <person name="Labrenz M."/>
            <person name="Spormann A.M."/>
            <person name="Op den Camp H."/>
            <person name="Overmann J."/>
            <person name="Amann R."/>
            <person name="Jetten M.S.M."/>
            <person name="Mascher T."/>
            <person name="Medema M.H."/>
            <person name="Devos D.P."/>
            <person name="Kaster A.-K."/>
            <person name="Ovreas L."/>
            <person name="Rohde M."/>
            <person name="Galperin M.Y."/>
            <person name="Jogler C."/>
        </authorList>
    </citation>
    <scope>NUCLEOTIDE SEQUENCE [LARGE SCALE GENOMIC DNA]</scope>
    <source>
        <strain evidence="8 9">V144</strain>
    </source>
</reference>
<sequence>MTPMIDVVFLLLIFFISASANQIREFLLPTKLATGSIESPETVPQEKPLGEVWLKLKREGNQTIVELNEREYAQFDQLKQTLTSLAELAPEIPVILDIEEDVPLGEMIRTYDTSLAAGFHSIHFATDVNKVAPRKKLKTSQN</sequence>
<evidence type="ECO:0000256" key="1">
    <source>
        <dbReference type="ARBA" id="ARBA00004162"/>
    </source>
</evidence>
<protein>
    <submittedName>
        <fullName evidence="8">Biopolymer transport protein ExbD/TolR</fullName>
    </submittedName>
</protein>
<keyword evidence="3" id="KW-1003">Cell membrane</keyword>
<dbReference type="KEGG" id="gaw:V144x_20230"/>
<gene>
    <name evidence="8" type="ORF">V144x_20230</name>
</gene>
<keyword evidence="4 7" id="KW-0812">Transmembrane</keyword>
<dbReference type="GO" id="GO:0022857">
    <property type="term" value="F:transmembrane transporter activity"/>
    <property type="evidence" value="ECO:0007669"/>
    <property type="project" value="InterPro"/>
</dbReference>
<keyword evidence="5" id="KW-1133">Transmembrane helix</keyword>
<evidence type="ECO:0000256" key="5">
    <source>
        <dbReference type="ARBA" id="ARBA00022989"/>
    </source>
</evidence>
<dbReference type="InterPro" id="IPR003400">
    <property type="entry name" value="ExbD"/>
</dbReference>
<comment type="similarity">
    <text evidence="2 7">Belongs to the ExbD/TolR family.</text>
</comment>
<evidence type="ECO:0000256" key="4">
    <source>
        <dbReference type="ARBA" id="ARBA00022692"/>
    </source>
</evidence>
<evidence type="ECO:0000256" key="6">
    <source>
        <dbReference type="ARBA" id="ARBA00023136"/>
    </source>
</evidence>
<dbReference type="GO" id="GO:0005886">
    <property type="term" value="C:plasma membrane"/>
    <property type="evidence" value="ECO:0007669"/>
    <property type="project" value="UniProtKB-SubCell"/>
</dbReference>
<proteinExistence type="inferred from homology"/>
<dbReference type="PANTHER" id="PTHR30558">
    <property type="entry name" value="EXBD MEMBRANE COMPONENT OF PMF-DRIVEN MACROMOLECULE IMPORT SYSTEM"/>
    <property type="match status" value="1"/>
</dbReference>
<dbReference type="Proteomes" id="UP000318704">
    <property type="component" value="Chromosome"/>
</dbReference>
<evidence type="ECO:0000256" key="7">
    <source>
        <dbReference type="RuleBase" id="RU003879"/>
    </source>
</evidence>
<dbReference type="AlphaFoldDB" id="A0A517VU87"/>
<accession>A0A517VU87</accession>
<evidence type="ECO:0000256" key="3">
    <source>
        <dbReference type="ARBA" id="ARBA00022475"/>
    </source>
</evidence>
<dbReference type="Pfam" id="PF02472">
    <property type="entry name" value="ExbD"/>
    <property type="match status" value="1"/>
</dbReference>
<dbReference type="PANTHER" id="PTHR30558:SF3">
    <property type="entry name" value="BIOPOLYMER TRANSPORT PROTEIN EXBD-RELATED"/>
    <property type="match status" value="1"/>
</dbReference>
<keyword evidence="7" id="KW-0813">Transport</keyword>
<evidence type="ECO:0000313" key="8">
    <source>
        <dbReference type="EMBL" id="QDT96565.1"/>
    </source>
</evidence>
<comment type="subcellular location">
    <subcellularLocation>
        <location evidence="1">Cell membrane</location>
        <topology evidence="1">Single-pass membrane protein</topology>
    </subcellularLocation>
    <subcellularLocation>
        <location evidence="7">Cell membrane</location>
        <topology evidence="7">Single-pass type II membrane protein</topology>
    </subcellularLocation>
</comment>
<name>A0A517VU87_9PLAN</name>
<dbReference type="EMBL" id="CP037920">
    <property type="protein sequence ID" value="QDT96565.1"/>
    <property type="molecule type" value="Genomic_DNA"/>
</dbReference>
<evidence type="ECO:0000256" key="2">
    <source>
        <dbReference type="ARBA" id="ARBA00005811"/>
    </source>
</evidence>
<dbReference type="GO" id="GO:0015031">
    <property type="term" value="P:protein transport"/>
    <property type="evidence" value="ECO:0007669"/>
    <property type="project" value="UniProtKB-KW"/>
</dbReference>
<keyword evidence="6" id="KW-0472">Membrane</keyword>
<organism evidence="8 9">
    <name type="scientific">Gimesia aquarii</name>
    <dbReference type="NCBI Taxonomy" id="2527964"/>
    <lineage>
        <taxon>Bacteria</taxon>
        <taxon>Pseudomonadati</taxon>
        <taxon>Planctomycetota</taxon>
        <taxon>Planctomycetia</taxon>
        <taxon>Planctomycetales</taxon>
        <taxon>Planctomycetaceae</taxon>
        <taxon>Gimesia</taxon>
    </lineage>
</organism>
<evidence type="ECO:0000313" key="9">
    <source>
        <dbReference type="Proteomes" id="UP000318704"/>
    </source>
</evidence>
<keyword evidence="7" id="KW-0653">Protein transport</keyword>